<feature type="region of interest" description="Disordered" evidence="1">
    <location>
        <begin position="159"/>
        <end position="178"/>
    </location>
</feature>
<dbReference type="FunCoup" id="A0A1S3FYX0">
    <property type="interactions" value="60"/>
</dbReference>
<dbReference type="KEGG" id="dord:105993001"/>
<dbReference type="PANTHER" id="PTHR14725:SF0">
    <property type="entry name" value="RIBOSOME-BINDING FACTOR A, MITOCHONDRIAL-RELATED"/>
    <property type="match status" value="1"/>
</dbReference>
<sequence length="266" mass="29491">FPHRKKFWYESPSLGSHLAHKPSKLDFLNKKTSKTTTKEDHVRLRTLNGLLLKALTDLLCTPEVSQEVCDLNVELSKVSLASDFSACRVYWKTGLSADQNKHTEAVLQRSAAHMRHLVMSQQILRNVPPIVFVQDRKDTVLAKVDELLAAADFGPPDEKDGLAQADLRNPGALSPNDSRGPAVHSCLCGIDHESLNKKVMEYKRRKEKGLRGVALVPPLQDQQQVAGLTQPVRRKKKSLPCQDWDATPGSEEEEGEKGRGKGTAAC</sequence>
<feature type="region of interest" description="Disordered" evidence="1">
    <location>
        <begin position="218"/>
        <end position="266"/>
    </location>
</feature>
<dbReference type="InterPro" id="IPR000238">
    <property type="entry name" value="RbfA"/>
</dbReference>
<feature type="non-terminal residue" evidence="3">
    <location>
        <position position="1"/>
    </location>
</feature>
<dbReference type="InterPro" id="IPR039212">
    <property type="entry name" value="RBFA_mitochondrial"/>
</dbReference>
<gene>
    <name evidence="3" type="primary">Rbfa</name>
</gene>
<organism evidence="2 3">
    <name type="scientific">Dipodomys ordii</name>
    <name type="common">Ord's kangaroo rat</name>
    <dbReference type="NCBI Taxonomy" id="10020"/>
    <lineage>
        <taxon>Eukaryota</taxon>
        <taxon>Metazoa</taxon>
        <taxon>Chordata</taxon>
        <taxon>Craniata</taxon>
        <taxon>Vertebrata</taxon>
        <taxon>Euteleostomi</taxon>
        <taxon>Mammalia</taxon>
        <taxon>Eutheria</taxon>
        <taxon>Euarchontoglires</taxon>
        <taxon>Glires</taxon>
        <taxon>Rodentia</taxon>
        <taxon>Castorimorpha</taxon>
        <taxon>Heteromyidae</taxon>
        <taxon>Dipodomyinae</taxon>
        <taxon>Dipodomys</taxon>
    </lineage>
</organism>
<dbReference type="PROSITE" id="PS01319">
    <property type="entry name" value="RBFA"/>
    <property type="match status" value="1"/>
</dbReference>
<dbReference type="SUPFAM" id="SSF89919">
    <property type="entry name" value="Ribosome-binding factor A, RbfA"/>
    <property type="match status" value="1"/>
</dbReference>
<dbReference type="InParanoid" id="A0A1S3FYX0"/>
<dbReference type="InterPro" id="IPR023799">
    <property type="entry name" value="RbfA_dom_sf"/>
</dbReference>
<dbReference type="InterPro" id="IPR020053">
    <property type="entry name" value="Ribosome-bd_factorA_CS"/>
</dbReference>
<dbReference type="Proteomes" id="UP000081671">
    <property type="component" value="Unplaced"/>
</dbReference>
<accession>A0A1S3FYX0</accession>
<evidence type="ECO:0000313" key="2">
    <source>
        <dbReference type="Proteomes" id="UP000081671"/>
    </source>
</evidence>
<dbReference type="InterPro" id="IPR015946">
    <property type="entry name" value="KH_dom-like_a/b"/>
</dbReference>
<dbReference type="OrthoDB" id="418445at2759"/>
<dbReference type="GO" id="GO:0006364">
    <property type="term" value="P:rRNA processing"/>
    <property type="evidence" value="ECO:0007669"/>
    <property type="project" value="InterPro"/>
</dbReference>
<dbReference type="Pfam" id="PF02033">
    <property type="entry name" value="RBFA"/>
    <property type="match status" value="1"/>
</dbReference>
<evidence type="ECO:0000313" key="3">
    <source>
        <dbReference type="RefSeq" id="XP_012881575.1"/>
    </source>
</evidence>
<dbReference type="CTD" id="79863"/>
<dbReference type="RefSeq" id="XP_012881575.1">
    <property type="nucleotide sequence ID" value="XM_013026121.1"/>
</dbReference>
<proteinExistence type="predicted"/>
<keyword evidence="2" id="KW-1185">Reference proteome</keyword>
<name>A0A1S3FYX0_DIPOR</name>
<dbReference type="Gene3D" id="3.30.300.20">
    <property type="match status" value="1"/>
</dbReference>
<protein>
    <submittedName>
        <fullName evidence="3">Ribosome-binding factor A, mitochondrial</fullName>
    </submittedName>
</protein>
<dbReference type="PANTHER" id="PTHR14725">
    <property type="entry name" value="RIBOSOME-BINDING FACTOR A, MITOCHONDRIAL-RELATED"/>
    <property type="match status" value="1"/>
</dbReference>
<reference evidence="3" key="1">
    <citation type="submission" date="2025-08" db="UniProtKB">
        <authorList>
            <consortium name="RefSeq"/>
        </authorList>
    </citation>
    <scope>IDENTIFICATION</scope>
    <source>
        <tissue evidence="3">Kidney</tissue>
    </source>
</reference>
<dbReference type="GeneID" id="105993001"/>
<evidence type="ECO:0000256" key="1">
    <source>
        <dbReference type="SAM" id="MobiDB-lite"/>
    </source>
</evidence>
<dbReference type="AlphaFoldDB" id="A0A1S3FYX0"/>